<organism evidence="1 2">
    <name type="scientific">Dendrobium catenatum</name>
    <dbReference type="NCBI Taxonomy" id="906689"/>
    <lineage>
        <taxon>Eukaryota</taxon>
        <taxon>Viridiplantae</taxon>
        <taxon>Streptophyta</taxon>
        <taxon>Embryophyta</taxon>
        <taxon>Tracheophyta</taxon>
        <taxon>Spermatophyta</taxon>
        <taxon>Magnoliopsida</taxon>
        <taxon>Liliopsida</taxon>
        <taxon>Asparagales</taxon>
        <taxon>Orchidaceae</taxon>
        <taxon>Epidendroideae</taxon>
        <taxon>Malaxideae</taxon>
        <taxon>Dendrobiinae</taxon>
        <taxon>Dendrobium</taxon>
    </lineage>
</organism>
<dbReference type="EMBL" id="KZ502093">
    <property type="protein sequence ID" value="PKU83594.1"/>
    <property type="molecule type" value="Genomic_DNA"/>
</dbReference>
<evidence type="ECO:0000313" key="2">
    <source>
        <dbReference type="Proteomes" id="UP000233837"/>
    </source>
</evidence>
<keyword evidence="2" id="KW-1185">Reference proteome</keyword>
<protein>
    <submittedName>
        <fullName evidence="1">Uncharacterized protein</fullName>
    </submittedName>
</protein>
<evidence type="ECO:0000313" key="1">
    <source>
        <dbReference type="EMBL" id="PKU83594.1"/>
    </source>
</evidence>
<reference evidence="1 2" key="1">
    <citation type="journal article" date="2016" name="Sci. Rep.">
        <title>The Dendrobium catenatum Lindl. genome sequence provides insights into polysaccharide synthase, floral development and adaptive evolution.</title>
        <authorList>
            <person name="Zhang G.Q."/>
            <person name="Xu Q."/>
            <person name="Bian C."/>
            <person name="Tsai W.C."/>
            <person name="Yeh C.M."/>
            <person name="Liu K.W."/>
            <person name="Yoshida K."/>
            <person name="Zhang L.S."/>
            <person name="Chang S.B."/>
            <person name="Chen F."/>
            <person name="Shi Y."/>
            <person name="Su Y.Y."/>
            <person name="Zhang Y.Q."/>
            <person name="Chen L.J."/>
            <person name="Yin Y."/>
            <person name="Lin M."/>
            <person name="Huang H."/>
            <person name="Deng H."/>
            <person name="Wang Z.W."/>
            <person name="Zhu S.L."/>
            <person name="Zhao X."/>
            <person name="Deng C."/>
            <person name="Niu S.C."/>
            <person name="Huang J."/>
            <person name="Wang M."/>
            <person name="Liu G.H."/>
            <person name="Yang H.J."/>
            <person name="Xiao X.J."/>
            <person name="Hsiao Y.Y."/>
            <person name="Wu W.L."/>
            <person name="Chen Y.Y."/>
            <person name="Mitsuda N."/>
            <person name="Ohme-Takagi M."/>
            <person name="Luo Y.B."/>
            <person name="Van de Peer Y."/>
            <person name="Liu Z.J."/>
        </authorList>
    </citation>
    <scope>NUCLEOTIDE SEQUENCE [LARGE SCALE GENOMIC DNA]</scope>
    <source>
        <tissue evidence="1">The whole plant</tissue>
    </source>
</reference>
<dbReference type="AlphaFoldDB" id="A0A2I0X6Q4"/>
<accession>A0A2I0X6Q4</accession>
<name>A0A2I0X6Q4_9ASPA</name>
<reference evidence="1 2" key="2">
    <citation type="journal article" date="2017" name="Nature">
        <title>The Apostasia genome and the evolution of orchids.</title>
        <authorList>
            <person name="Zhang G.Q."/>
            <person name="Liu K.W."/>
            <person name="Li Z."/>
            <person name="Lohaus R."/>
            <person name="Hsiao Y.Y."/>
            <person name="Niu S.C."/>
            <person name="Wang J.Y."/>
            <person name="Lin Y.C."/>
            <person name="Xu Q."/>
            <person name="Chen L.J."/>
            <person name="Yoshida K."/>
            <person name="Fujiwara S."/>
            <person name="Wang Z.W."/>
            <person name="Zhang Y.Q."/>
            <person name="Mitsuda N."/>
            <person name="Wang M."/>
            <person name="Liu G.H."/>
            <person name="Pecoraro L."/>
            <person name="Huang H.X."/>
            <person name="Xiao X.J."/>
            <person name="Lin M."/>
            <person name="Wu X.Y."/>
            <person name="Wu W.L."/>
            <person name="Chen Y.Y."/>
            <person name="Chang S.B."/>
            <person name="Sakamoto S."/>
            <person name="Ohme-Takagi M."/>
            <person name="Yagi M."/>
            <person name="Zeng S.J."/>
            <person name="Shen C.Y."/>
            <person name="Yeh C.M."/>
            <person name="Luo Y.B."/>
            <person name="Tsai W.C."/>
            <person name="Van de Peer Y."/>
            <person name="Liu Z.J."/>
        </authorList>
    </citation>
    <scope>NUCLEOTIDE SEQUENCE [LARGE SCALE GENOMIC DNA]</scope>
    <source>
        <tissue evidence="1">The whole plant</tissue>
    </source>
</reference>
<dbReference type="Proteomes" id="UP000233837">
    <property type="component" value="Unassembled WGS sequence"/>
</dbReference>
<sequence>MSVTIELNALFRDRGAFLTHECLSRMGRFTSEAQGRVTFKFKWLDMCTRDLTKSWASAFFFVKNDWGLIEKWGKLRDLPFPLHVGEEDIKRILKAPDVVHLLYEVCYLNRYIEEEFLFRFGLSVHAGRSDDQKTSAKKIIMLEAENKRSHTLIAEKDAALTSLEFFRVIEDFKKYIAFKIVIQVHVQEARDHIYEIELKALEK</sequence>
<gene>
    <name evidence="1" type="ORF">MA16_Dca021350</name>
</gene>
<proteinExistence type="predicted"/>